<gene>
    <name evidence="1" type="ORF">MLD38_020507</name>
</gene>
<proteinExistence type="predicted"/>
<dbReference type="EMBL" id="CM042885">
    <property type="protein sequence ID" value="KAI4364412.1"/>
    <property type="molecule type" value="Genomic_DNA"/>
</dbReference>
<sequence length="349" mass="37898">MVCPVARGKMAVLARCIMGDGLLQSRTADKVGDTKLLAQDIYREFCEADEPNLLNEEDMHIFGLKPLTDELHLVSCNACKKPIMASQYLAHAEICKLLGSSFKATLESDGPTRNKRPHCKERKKSLRSTSRKPAGVDNGHIVKGPHAVPQNGGYSACSMQPPMKRPKLIAGHHPSERDGSWMMSGSMKAILCDISPSHQEMLRDYPVGKSKSTEVNAKGQFSAGIPAPLASKIYYSQRSSRLRFVLAESHYTVATEGLSSSLDPREQCTVIPTDPGPFLRRGSELYPDTSLGCVQTSNGSNHLSDTALRPEDFPFPLVGKNLSPTLHSFAGESGKSLPAQQPNGSVPIT</sequence>
<protein>
    <submittedName>
        <fullName evidence="1">Uncharacterized protein</fullName>
    </submittedName>
</protein>
<evidence type="ECO:0000313" key="2">
    <source>
        <dbReference type="Proteomes" id="UP001057402"/>
    </source>
</evidence>
<evidence type="ECO:0000313" key="1">
    <source>
        <dbReference type="EMBL" id="KAI4364412.1"/>
    </source>
</evidence>
<keyword evidence="2" id="KW-1185">Reference proteome</keyword>
<name>A0ACB9QCK9_9MYRT</name>
<reference evidence="2" key="1">
    <citation type="journal article" date="2023" name="Front. Plant Sci.">
        <title>Chromosomal-level genome assembly of Melastoma candidum provides insights into trichome evolution.</title>
        <authorList>
            <person name="Zhong Y."/>
            <person name="Wu W."/>
            <person name="Sun C."/>
            <person name="Zou P."/>
            <person name="Liu Y."/>
            <person name="Dai S."/>
            <person name="Zhou R."/>
        </authorList>
    </citation>
    <scope>NUCLEOTIDE SEQUENCE [LARGE SCALE GENOMIC DNA]</scope>
</reference>
<organism evidence="1 2">
    <name type="scientific">Melastoma candidum</name>
    <dbReference type="NCBI Taxonomy" id="119954"/>
    <lineage>
        <taxon>Eukaryota</taxon>
        <taxon>Viridiplantae</taxon>
        <taxon>Streptophyta</taxon>
        <taxon>Embryophyta</taxon>
        <taxon>Tracheophyta</taxon>
        <taxon>Spermatophyta</taxon>
        <taxon>Magnoliopsida</taxon>
        <taxon>eudicotyledons</taxon>
        <taxon>Gunneridae</taxon>
        <taxon>Pentapetalae</taxon>
        <taxon>rosids</taxon>
        <taxon>malvids</taxon>
        <taxon>Myrtales</taxon>
        <taxon>Melastomataceae</taxon>
        <taxon>Melastomatoideae</taxon>
        <taxon>Melastomateae</taxon>
        <taxon>Melastoma</taxon>
    </lineage>
</organism>
<comment type="caution">
    <text evidence="1">The sequence shown here is derived from an EMBL/GenBank/DDBJ whole genome shotgun (WGS) entry which is preliminary data.</text>
</comment>
<accession>A0ACB9QCK9</accession>
<dbReference type="Proteomes" id="UP001057402">
    <property type="component" value="Chromosome 6"/>
</dbReference>